<dbReference type="STRING" id="75913.A0A0K0FZ88"/>
<protein>
    <submittedName>
        <fullName evidence="2">DDE_Tnp_1_7 domain-containing protein</fullName>
    </submittedName>
</protein>
<name>A0A0K0FZ88_STRVS</name>
<evidence type="ECO:0000313" key="2">
    <source>
        <dbReference type="WBParaSite" id="SVE_1776500.1"/>
    </source>
</evidence>
<keyword evidence="1" id="KW-1185">Reference proteome</keyword>
<sequence length="148" mass="17385">MDRQKIKNRPYYCSRFLKLGGTKNRKTRSNAGLNSRIVKNELKHDVSLRTIQRKMKTMNFTDEKKFSVDGSDNLCSYQKNDEATLNLPKRQGKNGSVMVFGCMVYLDKFYLTKTSSRMNSDEYIKLLVTEIFPFLKNNIKAGEREKYW</sequence>
<dbReference type="Gene3D" id="3.30.420.10">
    <property type="entry name" value="Ribonuclease H-like superfamily/Ribonuclease H"/>
    <property type="match status" value="1"/>
</dbReference>
<dbReference type="GO" id="GO:0003676">
    <property type="term" value="F:nucleic acid binding"/>
    <property type="evidence" value="ECO:0007669"/>
    <property type="project" value="InterPro"/>
</dbReference>
<reference evidence="2" key="2">
    <citation type="submission" date="2015-08" db="UniProtKB">
        <authorList>
            <consortium name="WormBaseParasite"/>
        </authorList>
    </citation>
    <scope>IDENTIFICATION</scope>
</reference>
<organism evidence="1 2">
    <name type="scientific">Strongyloides venezuelensis</name>
    <name type="common">Threadworm</name>
    <dbReference type="NCBI Taxonomy" id="75913"/>
    <lineage>
        <taxon>Eukaryota</taxon>
        <taxon>Metazoa</taxon>
        <taxon>Ecdysozoa</taxon>
        <taxon>Nematoda</taxon>
        <taxon>Chromadorea</taxon>
        <taxon>Rhabditida</taxon>
        <taxon>Tylenchina</taxon>
        <taxon>Panagrolaimomorpha</taxon>
        <taxon>Strongyloidoidea</taxon>
        <taxon>Strongyloididae</taxon>
        <taxon>Strongyloides</taxon>
    </lineage>
</organism>
<proteinExistence type="predicted"/>
<evidence type="ECO:0000313" key="1">
    <source>
        <dbReference type="Proteomes" id="UP000035680"/>
    </source>
</evidence>
<reference evidence="1" key="1">
    <citation type="submission" date="2014-07" db="EMBL/GenBank/DDBJ databases">
        <authorList>
            <person name="Martin A.A"/>
            <person name="De Silva N."/>
        </authorList>
    </citation>
    <scope>NUCLEOTIDE SEQUENCE</scope>
</reference>
<dbReference type="AlphaFoldDB" id="A0A0K0FZ88"/>
<dbReference type="InterPro" id="IPR036397">
    <property type="entry name" value="RNaseH_sf"/>
</dbReference>
<dbReference type="Proteomes" id="UP000035680">
    <property type="component" value="Unassembled WGS sequence"/>
</dbReference>
<dbReference type="WBParaSite" id="SVE_1776500.1">
    <property type="protein sequence ID" value="SVE_1776500.1"/>
    <property type="gene ID" value="SVE_1776500"/>
</dbReference>
<accession>A0A0K0FZ88</accession>